<keyword evidence="4 6" id="KW-1133">Transmembrane helix</keyword>
<dbReference type="GO" id="GO:0005886">
    <property type="term" value="C:plasma membrane"/>
    <property type="evidence" value="ECO:0007669"/>
    <property type="project" value="UniProtKB-SubCell"/>
</dbReference>
<feature type="transmembrane region" description="Helical" evidence="6">
    <location>
        <begin position="116"/>
        <end position="138"/>
    </location>
</feature>
<feature type="transmembrane region" description="Helical" evidence="6">
    <location>
        <begin position="394"/>
        <end position="419"/>
    </location>
</feature>
<feature type="transmembrane region" description="Helical" evidence="6">
    <location>
        <begin position="353"/>
        <end position="373"/>
    </location>
</feature>
<evidence type="ECO:0000256" key="2">
    <source>
        <dbReference type="ARBA" id="ARBA00022475"/>
    </source>
</evidence>
<evidence type="ECO:0000256" key="5">
    <source>
        <dbReference type="ARBA" id="ARBA00023136"/>
    </source>
</evidence>
<evidence type="ECO:0000256" key="4">
    <source>
        <dbReference type="ARBA" id="ARBA00022989"/>
    </source>
</evidence>
<keyword evidence="3 6" id="KW-0812">Transmembrane</keyword>
<keyword evidence="9" id="KW-1185">Reference proteome</keyword>
<dbReference type="OrthoDB" id="5145974at2"/>
<sequence>MSSRGPRLGTLIRLASAGSRVDGIRVGLTVVGAAAASFVLLLASAVASIGPRNGPYRLDILQQSGLRPGVIVVLALLCIPILNFVAQCSRIGAPARDRRLAALRMAGGTPSEVRRIVAMEAGLASLIGALVGGLGYLITRQLAGTASQGMAASGDGTIVSSAPNGRLLPTDVMPHLWLIVIALLLVPVLATVGSVVALRRTAITPFGVIHREAHRPPSATPAALFLIGTVGLAAWQGIYALLPGSVDNSVWLLPVSTILLLVLTLTGLIYGSASVAYHLGRAIAPRTSRASLLIAARRMIDAPFTASRATTVVTFAVLLGSGVEGIRAAILVITQDNDESFYVDTFDLLNLMLVVAIALATAGLLVTATEGVVTRRRTLAALKAGGTPRRTLAAATLWETVLPLVPTIALATTAGLLGARGLMGTSVRSSSGTSNAMHVVPVPWGSLGLLAGGTVAAAVLVTAVSLVFLPRSTSITELRTAA</sequence>
<feature type="domain" description="ABC3 transporter permease C-terminal" evidence="7">
    <location>
        <begin position="351"/>
        <end position="466"/>
    </location>
</feature>
<feature type="transmembrane region" description="Helical" evidence="6">
    <location>
        <begin position="447"/>
        <end position="469"/>
    </location>
</feature>
<evidence type="ECO:0000313" key="9">
    <source>
        <dbReference type="Proteomes" id="UP000320244"/>
    </source>
</evidence>
<dbReference type="Pfam" id="PF02687">
    <property type="entry name" value="FtsX"/>
    <property type="match status" value="2"/>
</dbReference>
<keyword evidence="5 6" id="KW-0472">Membrane</keyword>
<organism evidence="8 9">
    <name type="scientific">Leekyejoonella antrihumi</name>
    <dbReference type="NCBI Taxonomy" id="1660198"/>
    <lineage>
        <taxon>Bacteria</taxon>
        <taxon>Bacillati</taxon>
        <taxon>Actinomycetota</taxon>
        <taxon>Actinomycetes</taxon>
        <taxon>Micrococcales</taxon>
        <taxon>Dermacoccaceae</taxon>
        <taxon>Leekyejoonella</taxon>
    </lineage>
</organism>
<feature type="transmembrane region" description="Helical" evidence="6">
    <location>
        <begin position="258"/>
        <end position="279"/>
    </location>
</feature>
<reference evidence="8 9" key="2">
    <citation type="submission" date="2019-08" db="EMBL/GenBank/DDBJ databases">
        <title>Jejuicoccus antrihumi gen. nov., sp. nov., a new member of the family Dermacoccaceae isolated from a cave.</title>
        <authorList>
            <person name="Schumann P."/>
            <person name="Kim I.S."/>
        </authorList>
    </citation>
    <scope>NUCLEOTIDE SEQUENCE [LARGE SCALE GENOMIC DNA]</scope>
    <source>
        <strain evidence="8 9">C5-26</strain>
    </source>
</reference>
<feature type="transmembrane region" description="Helical" evidence="6">
    <location>
        <begin position="26"/>
        <end position="50"/>
    </location>
</feature>
<comment type="caution">
    <text evidence="8">The sequence shown here is derived from an EMBL/GenBank/DDBJ whole genome shotgun (WGS) entry which is preliminary data.</text>
</comment>
<evidence type="ECO:0000313" key="8">
    <source>
        <dbReference type="EMBL" id="TWP34950.1"/>
    </source>
</evidence>
<comment type="subcellular location">
    <subcellularLocation>
        <location evidence="1">Cell membrane</location>
        <topology evidence="1">Multi-pass membrane protein</topology>
    </subcellularLocation>
</comment>
<feature type="transmembrane region" description="Helical" evidence="6">
    <location>
        <begin position="312"/>
        <end position="333"/>
    </location>
</feature>
<evidence type="ECO:0000256" key="6">
    <source>
        <dbReference type="SAM" id="Phobius"/>
    </source>
</evidence>
<gene>
    <name evidence="8" type="ORF">FGL98_15515</name>
</gene>
<feature type="transmembrane region" description="Helical" evidence="6">
    <location>
        <begin position="70"/>
        <end position="95"/>
    </location>
</feature>
<feature type="transmembrane region" description="Helical" evidence="6">
    <location>
        <begin position="176"/>
        <end position="198"/>
    </location>
</feature>
<dbReference type="RefSeq" id="WP_146318062.1">
    <property type="nucleotide sequence ID" value="NZ_VCQV01000023.1"/>
</dbReference>
<reference evidence="8 9" key="1">
    <citation type="submission" date="2019-05" db="EMBL/GenBank/DDBJ databases">
        <authorList>
            <person name="Lee S.D."/>
        </authorList>
    </citation>
    <scope>NUCLEOTIDE SEQUENCE [LARGE SCALE GENOMIC DNA]</scope>
    <source>
        <strain evidence="8 9">C5-26</strain>
    </source>
</reference>
<dbReference type="EMBL" id="VCQV01000023">
    <property type="protein sequence ID" value="TWP34950.1"/>
    <property type="molecule type" value="Genomic_DNA"/>
</dbReference>
<dbReference type="Proteomes" id="UP000320244">
    <property type="component" value="Unassembled WGS sequence"/>
</dbReference>
<evidence type="ECO:0000256" key="1">
    <source>
        <dbReference type="ARBA" id="ARBA00004651"/>
    </source>
</evidence>
<evidence type="ECO:0000259" key="7">
    <source>
        <dbReference type="Pfam" id="PF02687"/>
    </source>
</evidence>
<protein>
    <submittedName>
        <fullName evidence="8">FtsX-like permease family protein</fullName>
    </submittedName>
</protein>
<evidence type="ECO:0000256" key="3">
    <source>
        <dbReference type="ARBA" id="ARBA00022692"/>
    </source>
</evidence>
<dbReference type="AlphaFoldDB" id="A0A563DXG4"/>
<name>A0A563DXG4_9MICO</name>
<keyword evidence="2" id="KW-1003">Cell membrane</keyword>
<accession>A0A563DXG4</accession>
<proteinExistence type="predicted"/>
<feature type="transmembrane region" description="Helical" evidence="6">
    <location>
        <begin position="219"/>
        <end position="238"/>
    </location>
</feature>
<dbReference type="InterPro" id="IPR003838">
    <property type="entry name" value="ABC3_permease_C"/>
</dbReference>
<feature type="domain" description="ABC3 transporter permease C-terminal" evidence="7">
    <location>
        <begin position="82"/>
        <end position="201"/>
    </location>
</feature>